<dbReference type="InterPro" id="IPR018501">
    <property type="entry name" value="DDT_dom"/>
</dbReference>
<evidence type="ECO:0000256" key="10">
    <source>
        <dbReference type="SAM" id="MobiDB-lite"/>
    </source>
</evidence>
<dbReference type="Gene3D" id="3.30.40.10">
    <property type="entry name" value="Zinc/RING finger domain, C3HC4 (zinc finger)"/>
    <property type="match status" value="1"/>
</dbReference>
<dbReference type="SUPFAM" id="SSF57903">
    <property type="entry name" value="FYVE/PHD zinc finger"/>
    <property type="match status" value="1"/>
</dbReference>
<dbReference type="InterPro" id="IPR011011">
    <property type="entry name" value="Znf_FYVE_PHD"/>
</dbReference>
<dbReference type="InterPro" id="IPR019787">
    <property type="entry name" value="Znf_PHD-finger"/>
</dbReference>
<dbReference type="Pfam" id="PF00628">
    <property type="entry name" value="PHD"/>
    <property type="match status" value="1"/>
</dbReference>
<dbReference type="PANTHER" id="PTHR47162">
    <property type="entry name" value="OS02G0192300 PROTEIN"/>
    <property type="match status" value="1"/>
</dbReference>
<dbReference type="PROSITE" id="PS50014">
    <property type="entry name" value="BROMODOMAIN_2"/>
    <property type="match status" value="1"/>
</dbReference>
<proteinExistence type="inferred from homology"/>
<evidence type="ECO:0000313" key="13">
    <source>
        <dbReference type="EMBL" id="KAJ8434572.1"/>
    </source>
</evidence>
<dbReference type="InterPro" id="IPR001739">
    <property type="entry name" value="Methyl_CpG_DNA-bd"/>
</dbReference>
<keyword evidence="5" id="KW-0862">Zinc</keyword>
<comment type="similarity">
    <text evidence="2">Belongs to the WAL family.</text>
</comment>
<dbReference type="SUPFAM" id="SSF47370">
    <property type="entry name" value="Bromodomain"/>
    <property type="match status" value="1"/>
</dbReference>
<dbReference type="GO" id="GO:0005634">
    <property type="term" value="C:nucleus"/>
    <property type="evidence" value="ECO:0007669"/>
    <property type="project" value="UniProtKB-SubCell"/>
</dbReference>
<evidence type="ECO:0000259" key="11">
    <source>
        <dbReference type="PROSITE" id="PS50014"/>
    </source>
</evidence>
<dbReference type="InterPro" id="IPR013083">
    <property type="entry name" value="Znf_RING/FYVE/PHD"/>
</dbReference>
<feature type="domain" description="PHD-type" evidence="12">
    <location>
        <begin position="72"/>
        <end position="125"/>
    </location>
</feature>
<dbReference type="GO" id="GO:0003677">
    <property type="term" value="F:DNA binding"/>
    <property type="evidence" value="ECO:0007669"/>
    <property type="project" value="InterPro"/>
</dbReference>
<dbReference type="InterPro" id="IPR001487">
    <property type="entry name" value="Bromodomain"/>
</dbReference>
<keyword evidence="14" id="KW-1185">Reference proteome</keyword>
<gene>
    <name evidence="13" type="ORF">Cgig2_012615</name>
</gene>
<name>A0A9Q1K0U7_9CARY</name>
<feature type="region of interest" description="Disordered" evidence="10">
    <location>
        <begin position="2023"/>
        <end position="2066"/>
    </location>
</feature>
<keyword evidence="6 8" id="KW-0103">Bromodomain</keyword>
<feature type="compositionally biased region" description="Low complexity" evidence="10">
    <location>
        <begin position="830"/>
        <end position="842"/>
    </location>
</feature>
<reference evidence="13" key="1">
    <citation type="submission" date="2022-04" db="EMBL/GenBank/DDBJ databases">
        <title>Carnegiea gigantea Genome sequencing and assembly v2.</title>
        <authorList>
            <person name="Copetti D."/>
            <person name="Sanderson M.J."/>
            <person name="Burquez A."/>
            <person name="Wojciechowski M.F."/>
        </authorList>
    </citation>
    <scope>NUCLEOTIDE SEQUENCE</scope>
    <source>
        <strain evidence="13">SGP5-SGP5p</strain>
        <tissue evidence="13">Aerial part</tissue>
    </source>
</reference>
<evidence type="ECO:0008006" key="15">
    <source>
        <dbReference type="Google" id="ProtNLM"/>
    </source>
</evidence>
<feature type="compositionally biased region" description="Polar residues" evidence="10">
    <location>
        <begin position="1465"/>
        <end position="1475"/>
    </location>
</feature>
<feature type="compositionally biased region" description="Polar residues" evidence="10">
    <location>
        <begin position="1775"/>
        <end position="1785"/>
    </location>
</feature>
<dbReference type="Gene3D" id="3.30.160.360">
    <property type="match status" value="1"/>
</dbReference>
<dbReference type="PROSITE" id="PS51542">
    <property type="entry name" value="FYRN"/>
    <property type="match status" value="1"/>
</dbReference>
<feature type="region of interest" description="Disordered" evidence="10">
    <location>
        <begin position="1425"/>
        <end position="1475"/>
    </location>
</feature>
<dbReference type="CDD" id="cd15489">
    <property type="entry name" value="PHD_SF"/>
    <property type="match status" value="1"/>
</dbReference>
<feature type="compositionally biased region" description="Low complexity" evidence="10">
    <location>
        <begin position="26"/>
        <end position="42"/>
    </location>
</feature>
<feature type="compositionally biased region" description="Polar residues" evidence="10">
    <location>
        <begin position="552"/>
        <end position="561"/>
    </location>
</feature>
<dbReference type="Pfam" id="PF01429">
    <property type="entry name" value="MBD"/>
    <property type="match status" value="1"/>
</dbReference>
<evidence type="ECO:0000256" key="7">
    <source>
        <dbReference type="ARBA" id="ARBA00023242"/>
    </source>
</evidence>
<feature type="region of interest" description="Disordered" evidence="10">
    <location>
        <begin position="1758"/>
        <end position="1785"/>
    </location>
</feature>
<dbReference type="PANTHER" id="PTHR47162:SF10">
    <property type="entry name" value="METHYL-CPG-BINDING DOMAIN-CONTAINING PROTEIN 9 ISOFORM X1"/>
    <property type="match status" value="1"/>
</dbReference>
<evidence type="ECO:0000256" key="9">
    <source>
        <dbReference type="PROSITE-ProRule" id="PRU00146"/>
    </source>
</evidence>
<dbReference type="PROSITE" id="PS50016">
    <property type="entry name" value="ZF_PHD_2"/>
    <property type="match status" value="1"/>
</dbReference>
<feature type="region of interest" description="Disordered" evidence="10">
    <location>
        <begin position="820"/>
        <end position="851"/>
    </location>
</feature>
<dbReference type="InterPro" id="IPR001965">
    <property type="entry name" value="Znf_PHD"/>
</dbReference>
<dbReference type="Gene3D" id="1.20.920.10">
    <property type="entry name" value="Bromodomain-like"/>
    <property type="match status" value="1"/>
</dbReference>
<dbReference type="PROSITE" id="PS01359">
    <property type="entry name" value="ZF_PHD_1"/>
    <property type="match status" value="1"/>
</dbReference>
<organism evidence="13 14">
    <name type="scientific">Carnegiea gigantea</name>
    <dbReference type="NCBI Taxonomy" id="171969"/>
    <lineage>
        <taxon>Eukaryota</taxon>
        <taxon>Viridiplantae</taxon>
        <taxon>Streptophyta</taxon>
        <taxon>Embryophyta</taxon>
        <taxon>Tracheophyta</taxon>
        <taxon>Spermatophyta</taxon>
        <taxon>Magnoliopsida</taxon>
        <taxon>eudicotyledons</taxon>
        <taxon>Gunneridae</taxon>
        <taxon>Pentapetalae</taxon>
        <taxon>Caryophyllales</taxon>
        <taxon>Cactineae</taxon>
        <taxon>Cactaceae</taxon>
        <taxon>Cactoideae</taxon>
        <taxon>Echinocereeae</taxon>
        <taxon>Carnegiea</taxon>
    </lineage>
</organism>
<evidence type="ECO:0000313" key="14">
    <source>
        <dbReference type="Proteomes" id="UP001153076"/>
    </source>
</evidence>
<dbReference type="OrthoDB" id="1903104at2759"/>
<evidence type="ECO:0000256" key="2">
    <source>
        <dbReference type="ARBA" id="ARBA00007444"/>
    </source>
</evidence>
<keyword evidence="7" id="KW-0539">Nucleus</keyword>
<dbReference type="Proteomes" id="UP001153076">
    <property type="component" value="Unassembled WGS sequence"/>
</dbReference>
<feature type="domain" description="Bromo" evidence="11">
    <location>
        <begin position="1181"/>
        <end position="1229"/>
    </location>
</feature>
<dbReference type="InterPro" id="IPR036427">
    <property type="entry name" value="Bromodomain-like_sf"/>
</dbReference>
<sequence>MASSSSSSAHHHQQQHRSILAIDLNEIPSPSETLPSPSSSSFILSPTSLVRSIHDNPLPPEGPPAEIPDDSSPACSGCGLAPPKAASERLVCDGCERGFHFGCAGVTAALLPLLEEWVCRDCAGEGVGSRRWPLGRRKKEGGVRLLDMNASPPSDGDGEVQVVGNGGGSGMRDLRKQSVGEDAFHGYTPGGPLLYSNLIYSSNGFGLHKVPGLVAHTARLDFQDVLHHKFSIARSFEDIAYSSQLGRIRSSNTTFRYPSRSPNEVLQSLREFVSERHGILEEGWRVEFKQLKNGCESYAVYCAPDGSIFETMSDVACYLGLVSNGNAMEPEARSDDGSSLRRNGLHLPKRRKITRLPIGNGLIENGGSLIGGYNNNFLSSVQTDQFSTCKREKMVEVVEPVHEENGADDICQFHEGLPLQYEDFFILSLGKIDARTSYHNSSQIWPVGYRSCWHDKITGSLFLCDILDGGDTGPVFKVRRFSCSALPIPYGSTVLTRRYCVQSDSEYKNEREMLTTPHDDCCIEVILADPGLPVEGDALSFLLSGPNEADAQKTSHSSAEPCSSRGMPQDSSDESSPVGEKIGEFSVDGCSASVVWNILSQKLADACCQIFKQMGSLKFFCKHVEDGTPSIHEILNDKNRSSLDKFCSLSGSLKVPSVVKSHEELDSTIEALKNWMNMDRFGVDVEFVQELVEQSPDAHKCLQYEYLRRRNDHSKLPLVGNGLLLMNGKSIDQCQDTVLDGLYREYKANREPITANYSRPIGKHLGLKLPPHLVGDVLQVWELLRRFHEILSLEPLDFNKMEEELISPWFKSFSDHGPCETISQGGPDGSSVRSEQTSSSSSEADQPEENRFIRMEPAVMSEEAHRQALSTYSNCACLSLRRAHIALLDVLVSELQIKVAAVVDPSIDGEPKSRRGRRKDVDSSILAIRPKLNLLPINELTWPELARRYTLALLSMDGNLDLAETGMGECGKVFRCLQGDGGVLCGSLIGLAGIEADAQLLAEATKRIYGAPTIENDLLMIEDDDPDPVGASGKAAPNNGDIPEWAQPLEPVRKLPTNVGTRIRKCVYEALEKDPPDWARKILEHSISKEVYKGNASGPTKKAVLSVLANVVNEGSQQKARKERKKKTVVSISDIIMRQCRILLRRAASADEEKVFCNLVGRNLMNSSENDEEGLLGSPAMVARPLDFRTIDLRLAVGAYGGSHEAFLEDVRELWKNIRIAHADQPELVQLAETLSQNFESLYEEEELGRLASVMERKDYWEFRVDERILLLKFLCDEVLNSILIRQHLEQCFETSADLQQKLRLLHSEWKSLKLREDSLATKAAKLGLKMSDVAGESKTEECGGTVADHNICTGPQPADSDRCDQIASALETASKFECVVDALNSSSKDGCQNMNHMEKDVSCGSEVKQPVDSAHQVEDAVEGVNEDAAAPESHDFRERSSKRHKSSSLHESSVSNPLPCGTTGIDSESSLQGTVSKSEDLQGAFVSSSTSNELQACKLDLVSVQKDLSSLQQSIAHVELQLLKSSVRMEFLGSDSSGQLYWVSVQPGAHPWVIVDGTMALKHHTQGMSSACMGSTYSFSKSPAPCASDSHLNSLGSNAPCPFVYGQDCTAPSCSPWFFYESDIEIRGLVKSLKDTDPKERELKDSILHLQRLRFHELYQTGKQDKVSQVVSTSREQNDACNLATKASIVLEHKYGSFFQTVTEDHLNKRGRRSRVITDEKLYRCKCLEPIWLSRHHCLSCHGTFFTAEELDQHNDGNCKPRLSVSGKKKPSDESSWSLGTKKSKAHQQVQNEELMCPYKFDDISSKFVTNDSIKELVHGIGLIGSEGRPSFVPTVSPYLTDPTLTVLPQADVVVAVDQSNVPKKEVGHSDQIIGKSRVDNMPDACPRRVPAKKHVVDPHCVVPECSLRPLVGRAAQILRQLKINLLDMEAALPEEAFREWKVQSQRRRAWHAFVKAAETIFEATIVFEDMIKTEYLKNEWWYWSSLSAAAKTSTLSSLALRIYALDNAVLYERTGSNLNRTGSLKISSEEDHQSPSNMASSEKSKQARRANKKRKEETRPRLGSNSVVQMKAKAEHPEHMVQIQIIASKQIQMEIKPWRRQLADKVDFGVSRFLSLSTTAKAEKACCRIGLLQNAASHFTKRWSLPQIEREEKEDGGND</sequence>
<evidence type="ECO:0000256" key="6">
    <source>
        <dbReference type="ARBA" id="ARBA00023117"/>
    </source>
</evidence>
<keyword evidence="3" id="KW-0479">Metal-binding</keyword>
<protein>
    <recommendedName>
        <fullName evidence="15">Methyl-CpG-binding domain-containing protein 9</fullName>
    </recommendedName>
</protein>
<dbReference type="Pfam" id="PF15612">
    <property type="entry name" value="WHIM1"/>
    <property type="match status" value="1"/>
</dbReference>
<keyword evidence="4 9" id="KW-0863">Zinc-finger</keyword>
<evidence type="ECO:0000256" key="3">
    <source>
        <dbReference type="ARBA" id="ARBA00022723"/>
    </source>
</evidence>
<dbReference type="GO" id="GO:0008270">
    <property type="term" value="F:zinc ion binding"/>
    <property type="evidence" value="ECO:0007669"/>
    <property type="project" value="UniProtKB-KW"/>
</dbReference>
<evidence type="ECO:0000256" key="5">
    <source>
        <dbReference type="ARBA" id="ARBA00022833"/>
    </source>
</evidence>
<evidence type="ECO:0000256" key="8">
    <source>
        <dbReference type="PROSITE-ProRule" id="PRU00035"/>
    </source>
</evidence>
<feature type="region of interest" description="Disordered" evidence="10">
    <location>
        <begin position="1"/>
        <end position="42"/>
    </location>
</feature>
<feature type="region of interest" description="Disordered" evidence="10">
    <location>
        <begin position="548"/>
        <end position="579"/>
    </location>
</feature>
<dbReference type="EMBL" id="JAKOGI010000468">
    <property type="protein sequence ID" value="KAJ8434572.1"/>
    <property type="molecule type" value="Genomic_DNA"/>
</dbReference>
<comment type="caution">
    <text evidence="13">The sequence shown here is derived from an EMBL/GenBank/DDBJ whole genome shotgun (WGS) entry which is preliminary data.</text>
</comment>
<dbReference type="InterPro" id="IPR003888">
    <property type="entry name" value="FYrich_N"/>
</dbReference>
<dbReference type="InterPro" id="IPR019786">
    <property type="entry name" value="Zinc_finger_PHD-type_CS"/>
</dbReference>
<comment type="subcellular location">
    <subcellularLocation>
        <location evidence="1">Nucleus</location>
    </subcellularLocation>
</comment>
<dbReference type="Pfam" id="PF02791">
    <property type="entry name" value="DDT"/>
    <property type="match status" value="1"/>
</dbReference>
<dbReference type="GO" id="GO:0000785">
    <property type="term" value="C:chromatin"/>
    <property type="evidence" value="ECO:0007669"/>
    <property type="project" value="UniProtKB-ARBA"/>
</dbReference>
<feature type="region of interest" description="Disordered" evidence="10">
    <location>
        <begin position="1027"/>
        <end position="1046"/>
    </location>
</feature>
<dbReference type="InterPro" id="IPR028942">
    <property type="entry name" value="WHIM1_dom"/>
</dbReference>
<evidence type="ECO:0000256" key="4">
    <source>
        <dbReference type="ARBA" id="ARBA00022771"/>
    </source>
</evidence>
<accession>A0A9Q1K0U7</accession>
<evidence type="ECO:0000259" key="12">
    <source>
        <dbReference type="PROSITE" id="PS50016"/>
    </source>
</evidence>
<dbReference type="SMART" id="SM00249">
    <property type="entry name" value="PHD"/>
    <property type="match status" value="1"/>
</dbReference>
<evidence type="ECO:0000256" key="1">
    <source>
        <dbReference type="ARBA" id="ARBA00004123"/>
    </source>
</evidence>